<dbReference type="GeneID" id="25376043"/>
<gene>
    <name evidence="2" type="ORF">EMH_0010720</name>
</gene>
<dbReference type="RefSeq" id="XP_013354490.1">
    <property type="nucleotide sequence ID" value="XM_013499036.1"/>
</dbReference>
<evidence type="ECO:0000256" key="1">
    <source>
        <dbReference type="SAM" id="MobiDB-lite"/>
    </source>
</evidence>
<evidence type="ECO:0000313" key="3">
    <source>
        <dbReference type="Proteomes" id="UP000030744"/>
    </source>
</evidence>
<reference evidence="2" key="2">
    <citation type="submission" date="2013-10" db="EMBL/GenBank/DDBJ databases">
        <authorList>
            <person name="Aslett M."/>
        </authorList>
    </citation>
    <scope>NUCLEOTIDE SEQUENCE [LARGE SCALE GENOMIC DNA]</scope>
    <source>
        <strain evidence="2">Houghton</strain>
    </source>
</reference>
<protein>
    <submittedName>
        <fullName evidence="2">Uncharacterized protein</fullName>
    </submittedName>
</protein>
<organism evidence="2 3">
    <name type="scientific">Eimeria mitis</name>
    <dbReference type="NCBI Taxonomy" id="44415"/>
    <lineage>
        <taxon>Eukaryota</taxon>
        <taxon>Sar</taxon>
        <taxon>Alveolata</taxon>
        <taxon>Apicomplexa</taxon>
        <taxon>Conoidasida</taxon>
        <taxon>Coccidia</taxon>
        <taxon>Eucoccidiorida</taxon>
        <taxon>Eimeriorina</taxon>
        <taxon>Eimeriidae</taxon>
        <taxon>Eimeria</taxon>
    </lineage>
</organism>
<evidence type="ECO:0000313" key="2">
    <source>
        <dbReference type="EMBL" id="CDJ31925.1"/>
    </source>
</evidence>
<feature type="region of interest" description="Disordered" evidence="1">
    <location>
        <begin position="1"/>
        <end position="22"/>
    </location>
</feature>
<dbReference type="EMBL" id="HG683691">
    <property type="protein sequence ID" value="CDJ31925.1"/>
    <property type="molecule type" value="Genomic_DNA"/>
</dbReference>
<name>U6K2I2_9EIME</name>
<accession>U6K2I2</accession>
<keyword evidence="3" id="KW-1185">Reference proteome</keyword>
<dbReference type="Proteomes" id="UP000030744">
    <property type="component" value="Unassembled WGS sequence"/>
</dbReference>
<sequence>MAQKGHCKAADEAHQQMASAVRHMGTDKAASLVRAAPKRYKCFKNSGKLVPIKQPLKTLQQKEQQATLNEIMEIHFARPVEDKAAAKEHAYTAEEEIQFDIDKELGYKEKKTSRSPDD</sequence>
<reference evidence="2" key="1">
    <citation type="submission" date="2013-10" db="EMBL/GenBank/DDBJ databases">
        <title>Genomic analysis of the causative agents of coccidiosis in chickens.</title>
        <authorList>
            <person name="Reid A.J."/>
            <person name="Blake D."/>
            <person name="Billington K."/>
            <person name="Browne H."/>
            <person name="Dunn M."/>
            <person name="Hung S."/>
            <person name="Kawahara F."/>
            <person name="Miranda-Saavedra D."/>
            <person name="Mourier T."/>
            <person name="Nagra H."/>
            <person name="Otto T.D."/>
            <person name="Rawlings N."/>
            <person name="Sanchez A."/>
            <person name="Sanders M."/>
            <person name="Subramaniam C."/>
            <person name="Tay Y."/>
            <person name="Dear P."/>
            <person name="Doerig C."/>
            <person name="Gruber A."/>
            <person name="Parkinson J."/>
            <person name="Shirley M."/>
            <person name="Wan K.L."/>
            <person name="Berriman M."/>
            <person name="Tomley F."/>
            <person name="Pain A."/>
        </authorList>
    </citation>
    <scope>NUCLEOTIDE SEQUENCE [LARGE SCALE GENOMIC DNA]</scope>
    <source>
        <strain evidence="2">Houghton</strain>
    </source>
</reference>
<proteinExistence type="predicted"/>
<dbReference type="VEuPathDB" id="ToxoDB:EMH_0010720"/>
<dbReference type="AlphaFoldDB" id="U6K2I2"/>
<dbReference type="OrthoDB" id="351061at2759"/>